<evidence type="ECO:0000259" key="1">
    <source>
        <dbReference type="Pfam" id="PF16073"/>
    </source>
</evidence>
<name>G2Y847_BOTF4</name>
<dbReference type="Gene3D" id="3.40.366.10">
    <property type="entry name" value="Malonyl-Coenzyme A Acyl Carrier Protein, domain 2"/>
    <property type="match status" value="1"/>
</dbReference>
<gene>
    <name evidence="2" type="ORF">BofuT4_P034170.1</name>
</gene>
<evidence type="ECO:0000313" key="2">
    <source>
        <dbReference type="EMBL" id="CCD48775.1"/>
    </source>
</evidence>
<feature type="domain" description="Starter acyltransferase (SAT)" evidence="1">
    <location>
        <begin position="20"/>
        <end position="233"/>
    </location>
</feature>
<organism evidence="2 3">
    <name type="scientific">Botryotinia fuckeliana (strain T4)</name>
    <name type="common">Noble rot fungus</name>
    <name type="synonym">Botrytis cinerea</name>
    <dbReference type="NCBI Taxonomy" id="999810"/>
    <lineage>
        <taxon>Eukaryota</taxon>
        <taxon>Fungi</taxon>
        <taxon>Dikarya</taxon>
        <taxon>Ascomycota</taxon>
        <taxon>Pezizomycotina</taxon>
        <taxon>Leotiomycetes</taxon>
        <taxon>Helotiales</taxon>
        <taxon>Sclerotiniaceae</taxon>
        <taxon>Botrytis</taxon>
    </lineage>
</organism>
<dbReference type="AlphaFoldDB" id="G2Y847"/>
<dbReference type="InterPro" id="IPR001227">
    <property type="entry name" value="Ac_transferase_dom_sf"/>
</dbReference>
<dbReference type="Pfam" id="PF16073">
    <property type="entry name" value="SAT"/>
    <property type="match status" value="1"/>
</dbReference>
<dbReference type="HOGENOM" id="CLU_1170500_0_0_1"/>
<dbReference type="InParanoid" id="G2Y847"/>
<reference evidence="3" key="1">
    <citation type="journal article" date="2011" name="PLoS Genet.">
        <title>Genomic analysis of the necrotrophic fungal pathogens Sclerotinia sclerotiorum and Botrytis cinerea.</title>
        <authorList>
            <person name="Amselem J."/>
            <person name="Cuomo C.A."/>
            <person name="van Kan J.A."/>
            <person name="Viaud M."/>
            <person name="Benito E.P."/>
            <person name="Couloux A."/>
            <person name="Coutinho P.M."/>
            <person name="de Vries R.P."/>
            <person name="Dyer P.S."/>
            <person name="Fillinger S."/>
            <person name="Fournier E."/>
            <person name="Gout L."/>
            <person name="Hahn M."/>
            <person name="Kohn L."/>
            <person name="Lapalu N."/>
            <person name="Plummer K.M."/>
            <person name="Pradier J.M."/>
            <person name="Quevillon E."/>
            <person name="Sharon A."/>
            <person name="Simon A."/>
            <person name="ten Have A."/>
            <person name="Tudzynski B."/>
            <person name="Tudzynski P."/>
            <person name="Wincker P."/>
            <person name="Andrew M."/>
            <person name="Anthouard V."/>
            <person name="Beever R.E."/>
            <person name="Beffa R."/>
            <person name="Benoit I."/>
            <person name="Bouzid O."/>
            <person name="Brault B."/>
            <person name="Chen Z."/>
            <person name="Choquer M."/>
            <person name="Collemare J."/>
            <person name="Cotton P."/>
            <person name="Danchin E.G."/>
            <person name="Da Silva C."/>
            <person name="Gautier A."/>
            <person name="Giraud C."/>
            <person name="Giraud T."/>
            <person name="Gonzalez C."/>
            <person name="Grossetete S."/>
            <person name="Guldener U."/>
            <person name="Henrissat B."/>
            <person name="Howlett B.J."/>
            <person name="Kodira C."/>
            <person name="Kretschmer M."/>
            <person name="Lappartient A."/>
            <person name="Leroch M."/>
            <person name="Levis C."/>
            <person name="Mauceli E."/>
            <person name="Neuveglise C."/>
            <person name="Oeser B."/>
            <person name="Pearson M."/>
            <person name="Poulain J."/>
            <person name="Poussereau N."/>
            <person name="Quesneville H."/>
            <person name="Rascle C."/>
            <person name="Schumacher J."/>
            <person name="Segurens B."/>
            <person name="Sexton A."/>
            <person name="Silva E."/>
            <person name="Sirven C."/>
            <person name="Soanes D.M."/>
            <person name="Talbot N.J."/>
            <person name="Templeton M."/>
            <person name="Yandava C."/>
            <person name="Yarden O."/>
            <person name="Zeng Q."/>
            <person name="Rollins J.A."/>
            <person name="Lebrun M.H."/>
            <person name="Dickman M."/>
        </authorList>
    </citation>
    <scope>NUCLEOTIDE SEQUENCE [LARGE SCALE GENOMIC DNA]</scope>
    <source>
        <strain evidence="3">T4</strain>
    </source>
</reference>
<proteinExistence type="predicted"/>
<accession>G2Y847</accession>
<evidence type="ECO:0000313" key="3">
    <source>
        <dbReference type="Proteomes" id="UP000008177"/>
    </source>
</evidence>
<protein>
    <submittedName>
        <fullName evidence="2">BcPKS14, polyketide synthase, partial sequence</fullName>
    </submittedName>
</protein>
<dbReference type="InterPro" id="IPR032088">
    <property type="entry name" value="SAT"/>
</dbReference>
<dbReference type="Proteomes" id="UP000008177">
    <property type="component" value="Unplaced contigs"/>
</dbReference>
<dbReference type="STRING" id="999810.G2Y847"/>
<dbReference type="EMBL" id="FQ790296">
    <property type="protein sequence ID" value="CCD48775.1"/>
    <property type="molecule type" value="Genomic_DNA"/>
</dbReference>
<dbReference type="GO" id="GO:0016740">
    <property type="term" value="F:transferase activity"/>
    <property type="evidence" value="ECO:0007669"/>
    <property type="project" value="InterPro"/>
</dbReference>
<sequence length="237" mass="26217">MTHAKIIYLSGEIPQGDPEGDQRILFRKLHILSKEKNHPILASTIDAITTALKQECRRLEKSERELVPVFESVLDLTDSVIELRKTPLGGAIERVLVLVFQLGIFIAYHEANPLEYDFRAENAVLIGRGPGLLSGAAIALSPSPLLLPTMAAEIAKVTFRFGLVVDQVCRSLNVSPNEINAEGVRHITGSLFFANYLLTFVSQAWVYCAHEADLKDAQQAVAEFNLEKVSPQTRLAR</sequence>